<dbReference type="AlphaFoldDB" id="A0A6V7WWH4"/>
<sequence length="190" mass="22325">MELKDKNFDEYQKQVYALSLVYRIKVREIKYMLNERFKQLNKLFNQTKILQQTPFYKSPTFPQHNIEQSPHGIIEGNYQINNPIPLFDNQNLYGNNFDNQQLNFNQFIGGNNQNTETNYLNKPIDSANNDLMKVVESSKASNGKQKQKLSVGEEDFSNFYQNFDISTDNLDQSDLVNNQFNFQNNAMKTH</sequence>
<dbReference type="EMBL" id="CAJEWN010000872">
    <property type="protein sequence ID" value="CAD2191342.1"/>
    <property type="molecule type" value="Genomic_DNA"/>
</dbReference>
<proteinExistence type="predicted"/>
<dbReference type="Proteomes" id="UP000580250">
    <property type="component" value="Unassembled WGS sequence"/>
</dbReference>
<accession>A0A6V7WWH4</accession>
<protein>
    <submittedName>
        <fullName evidence="1">Uncharacterized protein</fullName>
    </submittedName>
</protein>
<evidence type="ECO:0000313" key="2">
    <source>
        <dbReference type="Proteomes" id="UP000580250"/>
    </source>
</evidence>
<organism evidence="1 2">
    <name type="scientific">Meloidogyne enterolobii</name>
    <name type="common">Root-knot nematode worm</name>
    <name type="synonym">Meloidogyne mayaguensis</name>
    <dbReference type="NCBI Taxonomy" id="390850"/>
    <lineage>
        <taxon>Eukaryota</taxon>
        <taxon>Metazoa</taxon>
        <taxon>Ecdysozoa</taxon>
        <taxon>Nematoda</taxon>
        <taxon>Chromadorea</taxon>
        <taxon>Rhabditida</taxon>
        <taxon>Tylenchina</taxon>
        <taxon>Tylenchomorpha</taxon>
        <taxon>Tylenchoidea</taxon>
        <taxon>Meloidogynidae</taxon>
        <taxon>Meloidogyninae</taxon>
        <taxon>Meloidogyne</taxon>
    </lineage>
</organism>
<comment type="caution">
    <text evidence="1">The sequence shown here is derived from an EMBL/GenBank/DDBJ whole genome shotgun (WGS) entry which is preliminary data.</text>
</comment>
<evidence type="ECO:0000313" key="1">
    <source>
        <dbReference type="EMBL" id="CAD2191342.1"/>
    </source>
</evidence>
<name>A0A6V7WWH4_MELEN</name>
<gene>
    <name evidence="1" type="ORF">MENT_LOCUS44169</name>
</gene>
<reference evidence="1 2" key="1">
    <citation type="submission" date="2020-08" db="EMBL/GenBank/DDBJ databases">
        <authorList>
            <person name="Koutsovoulos G."/>
            <person name="Danchin GJ E."/>
        </authorList>
    </citation>
    <scope>NUCLEOTIDE SEQUENCE [LARGE SCALE GENOMIC DNA]</scope>
</reference>